<evidence type="ECO:0000313" key="3">
    <source>
        <dbReference type="Proteomes" id="UP000325081"/>
    </source>
</evidence>
<keyword evidence="3" id="KW-1185">Reference proteome</keyword>
<proteinExistence type="predicted"/>
<sequence>MFYLICWDPVSSKFVDGKSCFNLKNEAEEQGHDNLPPLIEGVVGKTLLFKILVKPKEVSGYSGSYTDPDFLTMLQKELKGGYESEEEVSTPLKEKKLKEIVGDSSVKRALFEEGFSSSKPLKQQKVNANNRGVDEDSTSSFEDTDDVDA</sequence>
<evidence type="ECO:0000256" key="1">
    <source>
        <dbReference type="SAM" id="MobiDB-lite"/>
    </source>
</evidence>
<name>A0A5A7Q142_STRAF</name>
<evidence type="ECO:0000313" key="2">
    <source>
        <dbReference type="EMBL" id="GER38853.1"/>
    </source>
</evidence>
<comment type="caution">
    <text evidence="2">The sequence shown here is derived from an EMBL/GenBank/DDBJ whole genome shotgun (WGS) entry which is preliminary data.</text>
</comment>
<gene>
    <name evidence="2" type="ORF">STAS_15395</name>
</gene>
<accession>A0A5A7Q142</accession>
<feature type="region of interest" description="Disordered" evidence="1">
    <location>
        <begin position="121"/>
        <end position="149"/>
    </location>
</feature>
<organism evidence="2 3">
    <name type="scientific">Striga asiatica</name>
    <name type="common">Asiatic witchweed</name>
    <name type="synonym">Buchnera asiatica</name>
    <dbReference type="NCBI Taxonomy" id="4170"/>
    <lineage>
        <taxon>Eukaryota</taxon>
        <taxon>Viridiplantae</taxon>
        <taxon>Streptophyta</taxon>
        <taxon>Embryophyta</taxon>
        <taxon>Tracheophyta</taxon>
        <taxon>Spermatophyta</taxon>
        <taxon>Magnoliopsida</taxon>
        <taxon>eudicotyledons</taxon>
        <taxon>Gunneridae</taxon>
        <taxon>Pentapetalae</taxon>
        <taxon>asterids</taxon>
        <taxon>lamiids</taxon>
        <taxon>Lamiales</taxon>
        <taxon>Orobanchaceae</taxon>
        <taxon>Buchnereae</taxon>
        <taxon>Striga</taxon>
    </lineage>
</organism>
<reference evidence="3" key="1">
    <citation type="journal article" date="2019" name="Curr. Biol.">
        <title>Genome Sequence of Striga asiatica Provides Insight into the Evolution of Plant Parasitism.</title>
        <authorList>
            <person name="Yoshida S."/>
            <person name="Kim S."/>
            <person name="Wafula E.K."/>
            <person name="Tanskanen J."/>
            <person name="Kim Y.M."/>
            <person name="Honaas L."/>
            <person name="Yang Z."/>
            <person name="Spallek T."/>
            <person name="Conn C.E."/>
            <person name="Ichihashi Y."/>
            <person name="Cheong K."/>
            <person name="Cui S."/>
            <person name="Der J.P."/>
            <person name="Gundlach H."/>
            <person name="Jiao Y."/>
            <person name="Hori C."/>
            <person name="Ishida J.K."/>
            <person name="Kasahara H."/>
            <person name="Kiba T."/>
            <person name="Kim M.S."/>
            <person name="Koo N."/>
            <person name="Laohavisit A."/>
            <person name="Lee Y.H."/>
            <person name="Lumba S."/>
            <person name="McCourt P."/>
            <person name="Mortimer J.C."/>
            <person name="Mutuku J.M."/>
            <person name="Nomura T."/>
            <person name="Sasaki-Sekimoto Y."/>
            <person name="Seto Y."/>
            <person name="Wang Y."/>
            <person name="Wakatake T."/>
            <person name="Sakakibara H."/>
            <person name="Demura T."/>
            <person name="Yamaguchi S."/>
            <person name="Yoneyama K."/>
            <person name="Manabe R.I."/>
            <person name="Nelson D.C."/>
            <person name="Schulman A.H."/>
            <person name="Timko M.P."/>
            <person name="dePamphilis C.W."/>
            <person name="Choi D."/>
            <person name="Shirasu K."/>
        </authorList>
    </citation>
    <scope>NUCLEOTIDE SEQUENCE [LARGE SCALE GENOMIC DNA]</scope>
    <source>
        <strain evidence="3">cv. UVA1</strain>
    </source>
</reference>
<protein>
    <submittedName>
        <fullName evidence="2">Bromodomain adjacent to zinc finger domain protein</fullName>
    </submittedName>
</protein>
<dbReference type="EMBL" id="BKCP01005539">
    <property type="protein sequence ID" value="GER38853.1"/>
    <property type="molecule type" value="Genomic_DNA"/>
</dbReference>
<feature type="compositionally biased region" description="Polar residues" evidence="1">
    <location>
        <begin position="121"/>
        <end position="130"/>
    </location>
</feature>
<dbReference type="Proteomes" id="UP000325081">
    <property type="component" value="Unassembled WGS sequence"/>
</dbReference>
<dbReference type="AlphaFoldDB" id="A0A5A7Q142"/>